<evidence type="ECO:0000256" key="1">
    <source>
        <dbReference type="SAM" id="Coils"/>
    </source>
</evidence>
<evidence type="ECO:0000313" key="3">
    <source>
        <dbReference type="Proteomes" id="UP000016922"/>
    </source>
</evidence>
<feature type="coiled-coil region" evidence="1">
    <location>
        <begin position="31"/>
        <end position="79"/>
    </location>
</feature>
<accession>S3DUC5</accession>
<keyword evidence="3" id="KW-1185">Reference proteome</keyword>
<keyword evidence="1" id="KW-0175">Coiled coil</keyword>
<dbReference type="EMBL" id="KE145354">
    <property type="protein sequence ID" value="EPE35566.1"/>
    <property type="molecule type" value="Genomic_DNA"/>
</dbReference>
<dbReference type="AlphaFoldDB" id="S3DUC5"/>
<dbReference type="RefSeq" id="XP_008077645.1">
    <property type="nucleotide sequence ID" value="XM_008079454.1"/>
</dbReference>
<dbReference type="KEGG" id="glz:GLAREA_11266"/>
<dbReference type="Proteomes" id="UP000016922">
    <property type="component" value="Unassembled WGS sequence"/>
</dbReference>
<proteinExistence type="predicted"/>
<dbReference type="GeneID" id="19470307"/>
<name>S3DUC5_GLAL2</name>
<sequence length="703" mass="79025">MAMVLHSKAGGGEIEENIEARYNEIVDAIQLLSVRAQIDRLTANLATLQKNGENTKLELAELDRSIEEMEAAKVAESDRQTEITRTRFFPSVVGDMRLRKLDTQLQYLQNRQSASQGSLADEELEIQTCEASIQQLEATLINGKKSSDVPHPAVTDSSSSNKVIGCRINFLLEELRDVTAFVEQIVCTFQVADATSGKSATVTADSSCGMNSMERISEAGREHKIVSKTAEQNKIVGFLLDHKVGSTEQKLEAALSKIKSLENYCDGNVWLAGVGKRVRAHRMAQEFASIQRTKPDSHIFDAGNSMARYAHAVADAAVWETCRVLLGKSWTITKFRDLYSVNADEVWENREFGEFINIINWKANMTSWTYQGLTNEDMFSAFDLLHKKVMPTMRNKEGDLDKAGFKKDVNYESLKDIYNKGNQTRNQVSNLRKLDNEIQDLRERISALEVLCGEYRNNPGRNASMVSDEPISVEPRIYSVSELVCDMKDSVWGLEQKFEAKESVLKQTIEGLQAQVAENSVTIGHLRNEVHQMLPVCKLAMEVRLRRMAIDNAYRKTRPKDVDLVEAGNKAAHGANAIVAAATCLTLRGRKERKDNISTFSEMYGTSPDYIWTLRRHSPYIDMVNWQADMSSWKLISYIRLTRATTQAFDIAHGKFSNKLKDSKGALITPFSPKQVMETVEYLNLKVAYDAAYAEIKASSSRN</sequence>
<gene>
    <name evidence="2" type="ORF">GLAREA_11266</name>
</gene>
<reference evidence="2 3" key="1">
    <citation type="journal article" date="2013" name="BMC Genomics">
        <title>Genomics-driven discovery of the pneumocandin biosynthetic gene cluster in the fungus Glarea lozoyensis.</title>
        <authorList>
            <person name="Chen L."/>
            <person name="Yue Q."/>
            <person name="Zhang X."/>
            <person name="Xiang M."/>
            <person name="Wang C."/>
            <person name="Li S."/>
            <person name="Che Y."/>
            <person name="Ortiz-Lopez F.J."/>
            <person name="Bills G.F."/>
            <person name="Liu X."/>
            <person name="An Z."/>
        </authorList>
    </citation>
    <scope>NUCLEOTIDE SEQUENCE [LARGE SCALE GENOMIC DNA]</scope>
    <source>
        <strain evidence="3">ATCC 20868 / MF5171</strain>
    </source>
</reference>
<feature type="coiled-coil region" evidence="1">
    <location>
        <begin position="424"/>
        <end position="458"/>
    </location>
</feature>
<evidence type="ECO:0000313" key="2">
    <source>
        <dbReference type="EMBL" id="EPE35566.1"/>
    </source>
</evidence>
<protein>
    <submittedName>
        <fullName evidence="2">Uncharacterized protein</fullName>
    </submittedName>
</protein>
<dbReference type="HOGENOM" id="CLU_392335_0_0_1"/>
<organism evidence="2 3">
    <name type="scientific">Glarea lozoyensis (strain ATCC 20868 / MF5171)</name>
    <dbReference type="NCBI Taxonomy" id="1116229"/>
    <lineage>
        <taxon>Eukaryota</taxon>
        <taxon>Fungi</taxon>
        <taxon>Dikarya</taxon>
        <taxon>Ascomycota</taxon>
        <taxon>Pezizomycotina</taxon>
        <taxon>Leotiomycetes</taxon>
        <taxon>Helotiales</taxon>
        <taxon>Helotiaceae</taxon>
        <taxon>Glarea</taxon>
    </lineage>
</organism>